<evidence type="ECO:0000256" key="1">
    <source>
        <dbReference type="SAM" id="SignalP"/>
    </source>
</evidence>
<dbReference type="RefSeq" id="WP_272988813.1">
    <property type="nucleotide sequence ID" value="NZ_CAJWRG010000118.1"/>
</dbReference>
<dbReference type="AlphaFoldDB" id="A0A3B9GYW8"/>
<dbReference type="PANTHER" id="PTHR46825">
    <property type="entry name" value="D-ALANYL-D-ALANINE-CARBOXYPEPTIDASE/ENDOPEPTIDASE AMPH"/>
    <property type="match status" value="1"/>
</dbReference>
<feature type="chain" id="PRO_5017657691" description="Beta-lactamase-related domain-containing protein" evidence="1">
    <location>
        <begin position="22"/>
        <end position="389"/>
    </location>
</feature>
<evidence type="ECO:0000259" key="2">
    <source>
        <dbReference type="Pfam" id="PF00144"/>
    </source>
</evidence>
<dbReference type="Proteomes" id="UP000259610">
    <property type="component" value="Unassembled WGS sequence"/>
</dbReference>
<dbReference type="InterPro" id="IPR050491">
    <property type="entry name" value="AmpC-like"/>
</dbReference>
<reference evidence="3 4" key="1">
    <citation type="journal article" date="2018" name="Nat. Biotechnol.">
        <title>A standardized bacterial taxonomy based on genome phylogeny substantially revises the tree of life.</title>
        <authorList>
            <person name="Parks D.H."/>
            <person name="Chuvochina M."/>
            <person name="Waite D.W."/>
            <person name="Rinke C."/>
            <person name="Skarshewski A."/>
            <person name="Chaumeil P.A."/>
            <person name="Hugenholtz P."/>
        </authorList>
    </citation>
    <scope>NUCLEOTIDE SEQUENCE [LARGE SCALE GENOMIC DNA]</scope>
    <source>
        <strain evidence="3">UBA8733</strain>
    </source>
</reference>
<sequence length="389" mass="40866">MHVLKKLALPLLCLTAAACTSQPDLPPATTSAFNAGTVNQRISEYFRPLEQTADFSGTIRIEQGGRLVSQQSFGFADVGTGRVHTETTLYSAASVTKGVLAATLVMLEDNGALSLDESVPAFLPVLSGHLDVTIEDVLLHTAGLPRDFPTGVSPYDQPDGVAGWLSRSPDLISDPGEHSYSNVGYALLAEVVTAATGEPFAAVAKALVLHPNGMDHSFISQDIAGAFSEGAQPYTAGPAPSGMMAPMPAGLETGSSGLITTAADLSTWVRTLAEGKYPRLFAGDDPLGSIHKGEDAGGPFVSVQGTLPGYAAGAIAWPDEDLTISYVCNLFDYPVIGLNEVLRRIAFDEMPQLPAQRPADVPLDASHMALVGDYQHPGFGRIRLAHDPD</sequence>
<comment type="caution">
    <text evidence="3">The sequence shown here is derived from an EMBL/GenBank/DDBJ whole genome shotgun (WGS) entry which is preliminary data.</text>
</comment>
<protein>
    <recommendedName>
        <fullName evidence="2">Beta-lactamase-related domain-containing protein</fullName>
    </recommendedName>
</protein>
<dbReference type="InterPro" id="IPR001466">
    <property type="entry name" value="Beta-lactam-related"/>
</dbReference>
<name>A0A3B9GYW8_9PROT</name>
<feature type="domain" description="Beta-lactamase-related" evidence="2">
    <location>
        <begin position="60"/>
        <end position="332"/>
    </location>
</feature>
<dbReference type="PANTHER" id="PTHR46825:SF9">
    <property type="entry name" value="BETA-LACTAMASE-RELATED DOMAIN-CONTAINING PROTEIN"/>
    <property type="match status" value="1"/>
</dbReference>
<proteinExistence type="predicted"/>
<dbReference type="Pfam" id="PF00144">
    <property type="entry name" value="Beta-lactamase"/>
    <property type="match status" value="1"/>
</dbReference>
<feature type="non-terminal residue" evidence="3">
    <location>
        <position position="389"/>
    </location>
</feature>
<accession>A0A3B9GYW8</accession>
<evidence type="ECO:0000313" key="3">
    <source>
        <dbReference type="EMBL" id="HAE27630.1"/>
    </source>
</evidence>
<feature type="signal peptide" evidence="1">
    <location>
        <begin position="1"/>
        <end position="21"/>
    </location>
</feature>
<keyword evidence="1" id="KW-0732">Signal</keyword>
<dbReference type="InterPro" id="IPR012338">
    <property type="entry name" value="Beta-lactam/transpept-like"/>
</dbReference>
<dbReference type="PROSITE" id="PS51257">
    <property type="entry name" value="PROKAR_LIPOPROTEIN"/>
    <property type="match status" value="1"/>
</dbReference>
<gene>
    <name evidence="3" type="ORF">DCG58_10750</name>
</gene>
<dbReference type="EMBL" id="DMAN01000239">
    <property type="protein sequence ID" value="HAE27630.1"/>
    <property type="molecule type" value="Genomic_DNA"/>
</dbReference>
<organism evidence="3 4">
    <name type="scientific">Hyphomonas adhaerens</name>
    <dbReference type="NCBI Taxonomy" id="81029"/>
    <lineage>
        <taxon>Bacteria</taxon>
        <taxon>Pseudomonadati</taxon>
        <taxon>Pseudomonadota</taxon>
        <taxon>Alphaproteobacteria</taxon>
        <taxon>Hyphomonadales</taxon>
        <taxon>Hyphomonadaceae</taxon>
        <taxon>Hyphomonas</taxon>
    </lineage>
</organism>
<evidence type="ECO:0000313" key="4">
    <source>
        <dbReference type="Proteomes" id="UP000259610"/>
    </source>
</evidence>
<dbReference type="Gene3D" id="3.40.710.10">
    <property type="entry name" value="DD-peptidase/beta-lactamase superfamily"/>
    <property type="match status" value="1"/>
</dbReference>
<dbReference type="SUPFAM" id="SSF56601">
    <property type="entry name" value="beta-lactamase/transpeptidase-like"/>
    <property type="match status" value="1"/>
</dbReference>